<accession>A0AAW1ZXZ5</accession>
<reference evidence="2 3" key="1">
    <citation type="submission" date="2024-05" db="EMBL/GenBank/DDBJ databases">
        <title>A high-quality chromosomal-level genome assembly of Topmouth culter (Culter alburnus).</title>
        <authorList>
            <person name="Zhao H."/>
        </authorList>
    </citation>
    <scope>NUCLEOTIDE SEQUENCE [LARGE SCALE GENOMIC DNA]</scope>
    <source>
        <strain evidence="2">CATC2023</strain>
        <tissue evidence="2">Muscle</tissue>
    </source>
</reference>
<keyword evidence="3" id="KW-1185">Reference proteome</keyword>
<dbReference type="AlphaFoldDB" id="A0AAW1ZXZ5"/>
<comment type="caution">
    <text evidence="2">The sequence shown here is derived from an EMBL/GenBank/DDBJ whole genome shotgun (WGS) entry which is preliminary data.</text>
</comment>
<feature type="region of interest" description="Disordered" evidence="1">
    <location>
        <begin position="1"/>
        <end position="48"/>
    </location>
</feature>
<evidence type="ECO:0000313" key="3">
    <source>
        <dbReference type="Proteomes" id="UP001479290"/>
    </source>
</evidence>
<name>A0AAW1ZXZ5_CULAL</name>
<gene>
    <name evidence="2" type="ORF">ABG768_004958</name>
</gene>
<evidence type="ECO:0000313" key="2">
    <source>
        <dbReference type="EMBL" id="KAK9965892.1"/>
    </source>
</evidence>
<dbReference type="Proteomes" id="UP001479290">
    <property type="component" value="Unassembled WGS sequence"/>
</dbReference>
<evidence type="ECO:0000256" key="1">
    <source>
        <dbReference type="SAM" id="MobiDB-lite"/>
    </source>
</evidence>
<feature type="compositionally biased region" description="Basic and acidic residues" evidence="1">
    <location>
        <begin position="8"/>
        <end position="18"/>
    </location>
</feature>
<sequence>MANSGPDSQERVPADSRETTWSLLLTSRRPAVSPPQSATRHPSALPKLKSSLAPSCHYRSRVDAGKPFAFLCQPVFLPPPPSLLIVTSKEGRTGSSNAHLSAHPNAKIDVLARSAHFRN</sequence>
<protein>
    <submittedName>
        <fullName evidence="2">Uncharacterized protein</fullName>
    </submittedName>
</protein>
<dbReference type="EMBL" id="JAWDJR010000012">
    <property type="protein sequence ID" value="KAK9965892.1"/>
    <property type="molecule type" value="Genomic_DNA"/>
</dbReference>
<organism evidence="2 3">
    <name type="scientific">Culter alburnus</name>
    <name type="common">Topmouth culter</name>
    <dbReference type="NCBI Taxonomy" id="194366"/>
    <lineage>
        <taxon>Eukaryota</taxon>
        <taxon>Metazoa</taxon>
        <taxon>Chordata</taxon>
        <taxon>Craniata</taxon>
        <taxon>Vertebrata</taxon>
        <taxon>Euteleostomi</taxon>
        <taxon>Actinopterygii</taxon>
        <taxon>Neopterygii</taxon>
        <taxon>Teleostei</taxon>
        <taxon>Ostariophysi</taxon>
        <taxon>Cypriniformes</taxon>
        <taxon>Xenocyprididae</taxon>
        <taxon>Xenocypridinae</taxon>
        <taxon>Culter</taxon>
    </lineage>
</organism>
<proteinExistence type="predicted"/>